<accession>A0A7S0VB19</accession>
<name>A0A7S0VB19_9CRYP</name>
<organism evidence="2">
    <name type="scientific">Hemiselmis tepida</name>
    <dbReference type="NCBI Taxonomy" id="464990"/>
    <lineage>
        <taxon>Eukaryota</taxon>
        <taxon>Cryptophyceae</taxon>
        <taxon>Cryptomonadales</taxon>
        <taxon>Hemiselmidaceae</taxon>
        <taxon>Hemiselmis</taxon>
    </lineage>
</organism>
<evidence type="ECO:0000256" key="1">
    <source>
        <dbReference type="SAM" id="MobiDB-lite"/>
    </source>
</evidence>
<dbReference type="EMBL" id="HBFN01002222">
    <property type="protein sequence ID" value="CAD8779001.1"/>
    <property type="molecule type" value="Transcribed_RNA"/>
</dbReference>
<feature type="region of interest" description="Disordered" evidence="1">
    <location>
        <begin position="112"/>
        <end position="137"/>
    </location>
</feature>
<gene>
    <name evidence="2" type="ORF">HTEP1355_LOCUS1401</name>
</gene>
<feature type="compositionally biased region" description="Basic and acidic residues" evidence="1">
    <location>
        <begin position="119"/>
        <end position="137"/>
    </location>
</feature>
<dbReference type="AlphaFoldDB" id="A0A7S0VB19"/>
<evidence type="ECO:0000313" key="2">
    <source>
        <dbReference type="EMBL" id="CAD8779001.1"/>
    </source>
</evidence>
<protein>
    <submittedName>
        <fullName evidence="2">Uncharacterized protein</fullName>
    </submittedName>
</protein>
<sequence length="137" mass="15303">MTMIGAWWRKNVIEKVHAAAHSGKFTIDNPIALNLVKLVYFSVPVVLGMQLMSLVTEGGAFHQDAAGKTLENKEELIAYHKQRMLDAKAKREEAEAKKRGLLTGVLPSDTRMQVAPDNFRGDLGKVLNESHHDERKP</sequence>
<proteinExistence type="predicted"/>
<reference evidence="2" key="1">
    <citation type="submission" date="2021-01" db="EMBL/GenBank/DDBJ databases">
        <authorList>
            <person name="Corre E."/>
            <person name="Pelletier E."/>
            <person name="Niang G."/>
            <person name="Scheremetjew M."/>
            <person name="Finn R."/>
            <person name="Kale V."/>
            <person name="Holt S."/>
            <person name="Cochrane G."/>
            <person name="Meng A."/>
            <person name="Brown T."/>
            <person name="Cohen L."/>
        </authorList>
    </citation>
    <scope>NUCLEOTIDE SEQUENCE</scope>
    <source>
        <strain evidence="2">CCMP443</strain>
    </source>
</reference>